<dbReference type="InterPro" id="IPR001164">
    <property type="entry name" value="ArfGAP_dom"/>
</dbReference>
<evidence type="ECO:0000256" key="1">
    <source>
        <dbReference type="ARBA" id="ARBA00022468"/>
    </source>
</evidence>
<evidence type="ECO:0000256" key="2">
    <source>
        <dbReference type="ARBA" id="ARBA00022723"/>
    </source>
</evidence>
<dbReference type="InterPro" id="IPR038508">
    <property type="entry name" value="ArfGAP_dom_sf"/>
</dbReference>
<keyword evidence="2" id="KW-0479">Metal-binding</keyword>
<evidence type="ECO:0000256" key="3">
    <source>
        <dbReference type="ARBA" id="ARBA00022771"/>
    </source>
</evidence>
<dbReference type="STRING" id="6832.A0A553P6N6"/>
<dbReference type="Pfam" id="PF01412">
    <property type="entry name" value="ArfGap"/>
    <property type="match status" value="1"/>
</dbReference>
<feature type="region of interest" description="Disordered" evidence="7">
    <location>
        <begin position="360"/>
        <end position="381"/>
    </location>
</feature>
<sequence>MENPNKGEIQQIFKRLRSVATNKVCFDCHAKNPTWASITYGIFICIDCSGIHRSLGVHLTFVRSTQLDSNWTWQQIRQMQLGGNANAAMRLHGNKLFIDGPQNAPTTNEDKEGAEGAEALSDADFFETEVNKASSSSNTDFNSETSSVKSQSNIAKNGDLKPGEGPNVEAALTMTPDQVLNKQEPRKSTIGQRKPQGKKLGAKKLGGGLGATKVKKDFAEVEREAEMADQVRTRMDEEKKEMAMKSQEDQAKAVASMRLAYQDLSAQQKKKEDKIRQIDPKKASEFERLGMGVSGKSGVSHSAITEFGSIEQEEPHGGRFGGGRSSSGLTPTYTRQTFAREEVEERDDFGGFGNSWKSSSKSYDDDFGGPSPFRKAASSSNDFEDSNWEKEFEVLKTTSSIGSNSAKSTRNEWNNNERPVLKSMNLGSMSQSNSSYGTDEAQKKFAGAKSISSDMFFDQDANGGPDANVNRFQGSSSISSAEYFGREETRPGGSNYSNMNTPDMDEVKESVKQGVSKVAGRLSNMASGVMNQLQVKIQSLK</sequence>
<accession>A0A553P6N6</accession>
<dbReference type="SMART" id="SM00105">
    <property type="entry name" value="ArfGap"/>
    <property type="match status" value="1"/>
</dbReference>
<dbReference type="Gene3D" id="1.10.220.150">
    <property type="entry name" value="Arf GTPase activating protein"/>
    <property type="match status" value="1"/>
</dbReference>
<dbReference type="PANTHER" id="PTHR45686">
    <property type="entry name" value="ADP-RIBOSYLATION FACTOR GTPASE ACTIVATING PROTEIN 3, ISOFORM H-RELATED"/>
    <property type="match status" value="1"/>
</dbReference>
<keyword evidence="3 5" id="KW-0863">Zinc-finger</keyword>
<dbReference type="Proteomes" id="UP000318571">
    <property type="component" value="Chromosome 3"/>
</dbReference>
<feature type="coiled-coil region" evidence="6">
    <location>
        <begin position="221"/>
        <end position="248"/>
    </location>
</feature>
<feature type="domain" description="Arf-GAP" evidence="8">
    <location>
        <begin position="10"/>
        <end position="87"/>
    </location>
</feature>
<dbReference type="OMA" id="TREQYMS"/>
<dbReference type="AlphaFoldDB" id="A0A553P6N6"/>
<dbReference type="PROSITE" id="PS50115">
    <property type="entry name" value="ARFGAP"/>
    <property type="match status" value="1"/>
</dbReference>
<name>A0A553P6N6_TIGCA</name>
<gene>
    <name evidence="9" type="ORF">TCAL_00895</name>
</gene>
<organism evidence="9 10">
    <name type="scientific">Tigriopus californicus</name>
    <name type="common">Marine copepod</name>
    <dbReference type="NCBI Taxonomy" id="6832"/>
    <lineage>
        <taxon>Eukaryota</taxon>
        <taxon>Metazoa</taxon>
        <taxon>Ecdysozoa</taxon>
        <taxon>Arthropoda</taxon>
        <taxon>Crustacea</taxon>
        <taxon>Multicrustacea</taxon>
        <taxon>Hexanauplia</taxon>
        <taxon>Copepoda</taxon>
        <taxon>Harpacticoida</taxon>
        <taxon>Harpacticidae</taxon>
        <taxon>Tigriopus</taxon>
    </lineage>
</organism>
<keyword evidence="10" id="KW-1185">Reference proteome</keyword>
<dbReference type="InterPro" id="IPR037278">
    <property type="entry name" value="ARFGAP/RecO"/>
</dbReference>
<dbReference type="GO" id="GO:0000139">
    <property type="term" value="C:Golgi membrane"/>
    <property type="evidence" value="ECO:0007669"/>
    <property type="project" value="GOC"/>
</dbReference>
<reference evidence="9 10" key="1">
    <citation type="journal article" date="2018" name="Nat. Ecol. Evol.">
        <title>Genomic signatures of mitonuclear coevolution across populations of Tigriopus californicus.</title>
        <authorList>
            <person name="Barreto F.S."/>
            <person name="Watson E.T."/>
            <person name="Lima T.G."/>
            <person name="Willett C.S."/>
            <person name="Edmands S."/>
            <person name="Li W."/>
            <person name="Burton R.S."/>
        </authorList>
    </citation>
    <scope>NUCLEOTIDE SEQUENCE [LARGE SCALE GENOMIC DNA]</scope>
    <source>
        <strain evidence="9 10">San Diego</strain>
    </source>
</reference>
<evidence type="ECO:0000313" key="10">
    <source>
        <dbReference type="Proteomes" id="UP000318571"/>
    </source>
</evidence>
<feature type="region of interest" description="Disordered" evidence="7">
    <location>
        <begin position="312"/>
        <end position="331"/>
    </location>
</feature>
<evidence type="ECO:0000256" key="7">
    <source>
        <dbReference type="SAM" id="MobiDB-lite"/>
    </source>
</evidence>
<dbReference type="EMBL" id="VCGU01000007">
    <property type="protein sequence ID" value="TRY73290.1"/>
    <property type="molecule type" value="Genomic_DNA"/>
</dbReference>
<evidence type="ECO:0000313" key="9">
    <source>
        <dbReference type="EMBL" id="TRY73290.1"/>
    </source>
</evidence>
<dbReference type="SUPFAM" id="SSF57863">
    <property type="entry name" value="ArfGap/RecO-like zinc finger"/>
    <property type="match status" value="1"/>
</dbReference>
<feature type="compositionally biased region" description="Polar residues" evidence="7">
    <location>
        <begin position="131"/>
        <end position="155"/>
    </location>
</feature>
<evidence type="ECO:0000259" key="8">
    <source>
        <dbReference type="PROSITE" id="PS50115"/>
    </source>
</evidence>
<evidence type="ECO:0000256" key="5">
    <source>
        <dbReference type="PROSITE-ProRule" id="PRU00288"/>
    </source>
</evidence>
<keyword evidence="6" id="KW-0175">Coiled coil</keyword>
<evidence type="ECO:0000256" key="4">
    <source>
        <dbReference type="ARBA" id="ARBA00022833"/>
    </source>
</evidence>
<comment type="caution">
    <text evidence="9">The sequence shown here is derived from an EMBL/GenBank/DDBJ whole genome shotgun (WGS) entry which is preliminary data.</text>
</comment>
<dbReference type="GO" id="GO:0005096">
    <property type="term" value="F:GTPase activator activity"/>
    <property type="evidence" value="ECO:0007669"/>
    <property type="project" value="UniProtKB-KW"/>
</dbReference>
<feature type="region of interest" description="Disordered" evidence="7">
    <location>
        <begin position="129"/>
        <end position="208"/>
    </location>
</feature>
<dbReference type="CDD" id="cd08831">
    <property type="entry name" value="ArfGap_ArfGap2_3_like"/>
    <property type="match status" value="1"/>
</dbReference>
<keyword evidence="4" id="KW-0862">Zinc</keyword>
<keyword evidence="1" id="KW-0343">GTPase activation</keyword>
<protein>
    <recommendedName>
        <fullName evidence="8">Arf-GAP domain-containing protein</fullName>
    </recommendedName>
</protein>
<dbReference type="GO" id="GO:0008270">
    <property type="term" value="F:zinc ion binding"/>
    <property type="evidence" value="ECO:0007669"/>
    <property type="project" value="UniProtKB-KW"/>
</dbReference>
<dbReference type="PANTHER" id="PTHR45686:SF4">
    <property type="entry name" value="ADP-RIBOSYLATION FACTOR GTPASE ACTIVATING PROTEIN 3, ISOFORM H"/>
    <property type="match status" value="1"/>
</dbReference>
<dbReference type="GO" id="GO:0048205">
    <property type="term" value="P:COPI coating of Golgi vesicle"/>
    <property type="evidence" value="ECO:0007669"/>
    <property type="project" value="TreeGrafter"/>
</dbReference>
<dbReference type="PRINTS" id="PR00405">
    <property type="entry name" value="REVINTRACTNG"/>
</dbReference>
<proteinExistence type="predicted"/>
<evidence type="ECO:0000256" key="6">
    <source>
        <dbReference type="SAM" id="Coils"/>
    </source>
</evidence>